<dbReference type="OrthoDB" id="8910360at2759"/>
<feature type="region of interest" description="Disordered" evidence="1">
    <location>
        <begin position="269"/>
        <end position="309"/>
    </location>
</feature>
<dbReference type="AlphaFoldDB" id="A0A8C6X618"/>
<dbReference type="Proteomes" id="UP000694559">
    <property type="component" value="Unplaced"/>
</dbReference>
<evidence type="ECO:0000256" key="1">
    <source>
        <dbReference type="SAM" id="MobiDB-lite"/>
    </source>
</evidence>
<reference evidence="5" key="1">
    <citation type="submission" date="2025-08" db="UniProtKB">
        <authorList>
            <consortium name="Ensembl"/>
        </authorList>
    </citation>
    <scope>IDENTIFICATION</scope>
</reference>
<evidence type="ECO:0000259" key="4">
    <source>
        <dbReference type="PROSITE" id="PS50835"/>
    </source>
</evidence>
<feature type="domain" description="Ig-like" evidence="4">
    <location>
        <begin position="40"/>
        <end position="147"/>
    </location>
</feature>
<keyword evidence="6" id="KW-1185">Reference proteome</keyword>
<protein>
    <recommendedName>
        <fullName evidence="4">Ig-like domain-containing protein</fullName>
    </recommendedName>
</protein>
<dbReference type="SMART" id="SM00409">
    <property type="entry name" value="IG"/>
    <property type="match status" value="1"/>
</dbReference>
<keyword evidence="3" id="KW-0732">Signal</keyword>
<feature type="signal peptide" evidence="3">
    <location>
        <begin position="1"/>
        <end position="24"/>
    </location>
</feature>
<dbReference type="InterPro" id="IPR003599">
    <property type="entry name" value="Ig_sub"/>
</dbReference>
<dbReference type="PANTHER" id="PTHR44819">
    <property type="entry name" value="V-TYPE IMMUNOGLOBULIN DOMAIN-CONTAINING SUPPRESSOR OF T-CELL ACTIVATION"/>
    <property type="match status" value="1"/>
</dbReference>
<evidence type="ECO:0000313" key="5">
    <source>
        <dbReference type="Ensembl" id="ENSNNAP00000009504.1"/>
    </source>
</evidence>
<dbReference type="GO" id="GO:0005886">
    <property type="term" value="C:plasma membrane"/>
    <property type="evidence" value="ECO:0007669"/>
    <property type="project" value="TreeGrafter"/>
</dbReference>
<keyword evidence="2" id="KW-0472">Membrane</keyword>
<dbReference type="GeneTree" id="ENSGT00940000163216"/>
<dbReference type="PROSITE" id="PS50835">
    <property type="entry name" value="IG_LIKE"/>
    <property type="match status" value="1"/>
</dbReference>
<evidence type="ECO:0000313" key="6">
    <source>
        <dbReference type="Proteomes" id="UP000694559"/>
    </source>
</evidence>
<keyword evidence="2" id="KW-1133">Transmembrane helix</keyword>
<organism evidence="5 6">
    <name type="scientific">Naja naja</name>
    <name type="common">Indian cobra</name>
    <dbReference type="NCBI Taxonomy" id="35670"/>
    <lineage>
        <taxon>Eukaryota</taxon>
        <taxon>Metazoa</taxon>
        <taxon>Chordata</taxon>
        <taxon>Craniata</taxon>
        <taxon>Vertebrata</taxon>
        <taxon>Euteleostomi</taxon>
        <taxon>Lepidosauria</taxon>
        <taxon>Squamata</taxon>
        <taxon>Bifurcata</taxon>
        <taxon>Unidentata</taxon>
        <taxon>Episquamata</taxon>
        <taxon>Toxicofera</taxon>
        <taxon>Serpentes</taxon>
        <taxon>Colubroidea</taxon>
        <taxon>Elapidae</taxon>
        <taxon>Elapinae</taxon>
        <taxon>Naja</taxon>
    </lineage>
</organism>
<feature type="chain" id="PRO_5034311490" description="Ig-like domain-containing protein" evidence="3">
    <location>
        <begin position="25"/>
        <end position="309"/>
    </location>
</feature>
<evidence type="ECO:0000256" key="2">
    <source>
        <dbReference type="SAM" id="Phobius"/>
    </source>
</evidence>
<dbReference type="PANTHER" id="PTHR44819:SF1">
    <property type="entry name" value="V-TYPE IMMUNOGLOBULIN DOMAIN-CONTAINING SUPPRESSOR OF T-CELL ACTIVATION"/>
    <property type="match status" value="1"/>
</dbReference>
<dbReference type="InterPro" id="IPR007110">
    <property type="entry name" value="Ig-like_dom"/>
</dbReference>
<accession>A0A8C6X618</accession>
<dbReference type="Ensembl" id="ENSNNAT00000009966.1">
    <property type="protein sequence ID" value="ENSNNAP00000009504.1"/>
    <property type="gene ID" value="ENSNNAG00000006370.1"/>
</dbReference>
<dbReference type="InterPro" id="IPR013783">
    <property type="entry name" value="Ig-like_fold"/>
</dbReference>
<reference evidence="5" key="2">
    <citation type="submission" date="2025-09" db="UniProtKB">
        <authorList>
            <consortium name="Ensembl"/>
        </authorList>
    </citation>
    <scope>IDENTIFICATION</scope>
</reference>
<proteinExistence type="predicted"/>
<sequence>MEAVAKWGLLVQLALLLTRLQVHSATFEIITPYSLYVCPEGQNLTLTCKISGVLANHHDLLSSVWYFSNKNDHGCSQGKHIRNITAKELHHEAEVHHSQLHGNVTAEKYTHQVNHHGLEYFSNHHGTFHVTITNLTLRDRGYYCCYVIETKKEKKPHVLQHAYGFMELRIHKANGSSSNCTFHLADNTENTTAVTIATAACIIGILCLPLILLLIYKQRQIITNRRAHELVRMDSNSHGIENPVFDAVPDIESESRIRPQLSFMASRQASESDRHLLSEPNTPLSPPVPGECFFPSLDPVPDSPNLTKE</sequence>
<dbReference type="OMA" id="QNCTFHT"/>
<dbReference type="SUPFAM" id="SSF48726">
    <property type="entry name" value="Immunoglobulin"/>
    <property type="match status" value="1"/>
</dbReference>
<dbReference type="GO" id="GO:0046636">
    <property type="term" value="P:negative regulation of alpha-beta T cell activation"/>
    <property type="evidence" value="ECO:0007669"/>
    <property type="project" value="TreeGrafter"/>
</dbReference>
<dbReference type="Gene3D" id="2.60.40.10">
    <property type="entry name" value="Immunoglobulins"/>
    <property type="match status" value="1"/>
</dbReference>
<feature type="transmembrane region" description="Helical" evidence="2">
    <location>
        <begin position="193"/>
        <end position="216"/>
    </location>
</feature>
<name>A0A8C6X618_NAJNA</name>
<keyword evidence="2" id="KW-0812">Transmembrane</keyword>
<dbReference type="InterPro" id="IPR036179">
    <property type="entry name" value="Ig-like_dom_sf"/>
</dbReference>
<evidence type="ECO:0000256" key="3">
    <source>
        <dbReference type="SAM" id="SignalP"/>
    </source>
</evidence>
<dbReference type="InterPro" id="IPR042473">
    <property type="entry name" value="VISTA"/>
</dbReference>
<dbReference type="GO" id="GO:0050776">
    <property type="term" value="P:regulation of immune response"/>
    <property type="evidence" value="ECO:0007669"/>
    <property type="project" value="InterPro"/>
</dbReference>